<name>A0A017TFW3_9BACT</name>
<comment type="caution">
    <text evidence="2">The sequence shown here is derived from an EMBL/GenBank/DDBJ whole genome shotgun (WGS) entry which is preliminary data.</text>
</comment>
<proteinExistence type="predicted"/>
<dbReference type="Proteomes" id="UP000019678">
    <property type="component" value="Unassembled WGS sequence"/>
</dbReference>
<gene>
    <name evidence="2" type="ORF">CAP_5938</name>
</gene>
<evidence type="ECO:0000256" key="1">
    <source>
        <dbReference type="SAM" id="MobiDB-lite"/>
    </source>
</evidence>
<dbReference type="EMBL" id="ASRX01000005">
    <property type="protein sequence ID" value="EYF08178.1"/>
    <property type="molecule type" value="Genomic_DNA"/>
</dbReference>
<sequence length="64" mass="7165">MAIYGASFQARLVINMALLTPRLFIPKEGHSPVTFCATQEEGRPFLAETRAERRRAGRDDDSQA</sequence>
<organism evidence="2 3">
    <name type="scientific">Chondromyces apiculatus DSM 436</name>
    <dbReference type="NCBI Taxonomy" id="1192034"/>
    <lineage>
        <taxon>Bacteria</taxon>
        <taxon>Pseudomonadati</taxon>
        <taxon>Myxococcota</taxon>
        <taxon>Polyangia</taxon>
        <taxon>Polyangiales</taxon>
        <taxon>Polyangiaceae</taxon>
        <taxon>Chondromyces</taxon>
    </lineage>
</organism>
<reference evidence="2 3" key="1">
    <citation type="submission" date="2013-05" db="EMBL/GenBank/DDBJ databases">
        <title>Genome assembly of Chondromyces apiculatus DSM 436.</title>
        <authorList>
            <person name="Sharma G."/>
            <person name="Khatri I."/>
            <person name="Kaur C."/>
            <person name="Mayilraj S."/>
            <person name="Subramanian S."/>
        </authorList>
    </citation>
    <scope>NUCLEOTIDE SEQUENCE [LARGE SCALE GENOMIC DNA]</scope>
    <source>
        <strain evidence="2 3">DSM 436</strain>
    </source>
</reference>
<evidence type="ECO:0000313" key="3">
    <source>
        <dbReference type="Proteomes" id="UP000019678"/>
    </source>
</evidence>
<dbReference type="AlphaFoldDB" id="A0A017TFW3"/>
<evidence type="ECO:0000313" key="2">
    <source>
        <dbReference type="EMBL" id="EYF08178.1"/>
    </source>
</evidence>
<keyword evidence="3" id="KW-1185">Reference proteome</keyword>
<protein>
    <submittedName>
        <fullName evidence="2">Uncharacterized protein</fullName>
    </submittedName>
</protein>
<feature type="region of interest" description="Disordered" evidence="1">
    <location>
        <begin position="44"/>
        <end position="64"/>
    </location>
</feature>
<dbReference type="RefSeq" id="WP_156040467.1">
    <property type="nucleotide sequence ID" value="NZ_ASRX01000005.1"/>
</dbReference>
<accession>A0A017TFW3</accession>